<dbReference type="Proteomes" id="UP000005446">
    <property type="component" value="Unassembled WGS sequence"/>
</dbReference>
<proteinExistence type="predicted"/>
<reference evidence="1 2" key="1">
    <citation type="journal article" date="2012" name="Eukaryot. Cell">
        <title>Genome sequence of the fungus Glarea lozoyensis: the first genome sequence of a species from the Helotiaceae family.</title>
        <authorList>
            <person name="Youssar L."/>
            <person name="Gruening B.A."/>
            <person name="Erxleben A."/>
            <person name="Guenther S."/>
            <person name="Huettel W."/>
        </authorList>
    </citation>
    <scope>NUCLEOTIDE SEQUENCE [LARGE SCALE GENOMIC DNA]</scope>
    <source>
        <strain evidence="2">ATCC 74030 / MF5533</strain>
    </source>
</reference>
<sequence length="63" mass="6439">MLYFGMGGLCGMGRSPYVNIAAIGRVLASVPAISLADSLGAGSWSGRRMSFLALMIAVEGSEA</sequence>
<protein>
    <submittedName>
        <fullName evidence="1">Uncharacterized protein</fullName>
    </submittedName>
</protein>
<keyword evidence="2" id="KW-1185">Reference proteome</keyword>
<dbReference type="AlphaFoldDB" id="H0EVE0"/>
<dbReference type="HOGENOM" id="CLU_2885981_0_0_1"/>
<dbReference type="EMBL" id="AGUE01000191">
    <property type="protein sequence ID" value="EHK97505.1"/>
    <property type="molecule type" value="Genomic_DNA"/>
</dbReference>
<name>H0EVE0_GLAL7</name>
<gene>
    <name evidence="1" type="ORF">M7I_6738</name>
</gene>
<organism evidence="1 2">
    <name type="scientific">Glarea lozoyensis (strain ATCC 74030 / MF5533)</name>
    <dbReference type="NCBI Taxonomy" id="1104152"/>
    <lineage>
        <taxon>Eukaryota</taxon>
        <taxon>Fungi</taxon>
        <taxon>Dikarya</taxon>
        <taxon>Ascomycota</taxon>
        <taxon>Pezizomycotina</taxon>
        <taxon>Leotiomycetes</taxon>
        <taxon>Helotiales</taxon>
        <taxon>Helotiaceae</taxon>
        <taxon>Glarea</taxon>
    </lineage>
</organism>
<evidence type="ECO:0000313" key="1">
    <source>
        <dbReference type="EMBL" id="EHK97505.1"/>
    </source>
</evidence>
<comment type="caution">
    <text evidence="1">The sequence shown here is derived from an EMBL/GenBank/DDBJ whole genome shotgun (WGS) entry which is preliminary data.</text>
</comment>
<evidence type="ECO:0000313" key="2">
    <source>
        <dbReference type="Proteomes" id="UP000005446"/>
    </source>
</evidence>
<accession>H0EVE0</accession>
<dbReference type="InParanoid" id="H0EVE0"/>